<reference evidence="5 6" key="1">
    <citation type="journal article" date="2018" name="Cell">
        <title>The Chara Genome: Secondary Complexity and Implications for Plant Terrestrialization.</title>
        <authorList>
            <person name="Nishiyama T."/>
            <person name="Sakayama H."/>
            <person name="Vries J.D."/>
            <person name="Buschmann H."/>
            <person name="Saint-Marcoux D."/>
            <person name="Ullrich K.K."/>
            <person name="Haas F.B."/>
            <person name="Vanderstraeten L."/>
            <person name="Becker D."/>
            <person name="Lang D."/>
            <person name="Vosolsobe S."/>
            <person name="Rombauts S."/>
            <person name="Wilhelmsson P.K.I."/>
            <person name="Janitza P."/>
            <person name="Kern R."/>
            <person name="Heyl A."/>
            <person name="Rumpler F."/>
            <person name="Villalobos L.I.A.C."/>
            <person name="Clay J.M."/>
            <person name="Skokan R."/>
            <person name="Toyoda A."/>
            <person name="Suzuki Y."/>
            <person name="Kagoshima H."/>
            <person name="Schijlen E."/>
            <person name="Tajeshwar N."/>
            <person name="Catarino B."/>
            <person name="Hetherington A.J."/>
            <person name="Saltykova A."/>
            <person name="Bonnot C."/>
            <person name="Breuninger H."/>
            <person name="Symeonidi A."/>
            <person name="Radhakrishnan G.V."/>
            <person name="Van Nieuwerburgh F."/>
            <person name="Deforce D."/>
            <person name="Chang C."/>
            <person name="Karol K.G."/>
            <person name="Hedrich R."/>
            <person name="Ulvskov P."/>
            <person name="Glockner G."/>
            <person name="Delwiche C.F."/>
            <person name="Petrasek J."/>
            <person name="Van de Peer Y."/>
            <person name="Friml J."/>
            <person name="Beilby M."/>
            <person name="Dolan L."/>
            <person name="Kohara Y."/>
            <person name="Sugano S."/>
            <person name="Fujiyama A."/>
            <person name="Delaux P.-M."/>
            <person name="Quint M."/>
            <person name="TheiBen G."/>
            <person name="Hagemann M."/>
            <person name="Harholt J."/>
            <person name="Dunand C."/>
            <person name="Zachgo S."/>
            <person name="Langdale J."/>
            <person name="Maumus F."/>
            <person name="Straeten D.V.D."/>
            <person name="Gould S.B."/>
            <person name="Rensing S.A."/>
        </authorList>
    </citation>
    <scope>NUCLEOTIDE SEQUENCE [LARGE SCALE GENOMIC DNA]</scope>
    <source>
        <strain evidence="5 6">S276</strain>
    </source>
</reference>
<dbReference type="Gene3D" id="3.40.50.150">
    <property type="entry name" value="Vaccinia Virus protein VP39"/>
    <property type="match status" value="1"/>
</dbReference>
<keyword evidence="6" id="KW-1185">Reference proteome</keyword>
<sequence length="699" mass="77833">MAAPKRAPAASPGQVQQGSLQRRGKGSARMRPARPAVASPGSDHLSPGRPSKRAKGGKGGARGKGKSAAVPFTAALDLVPPASDRTPLQIMKSMLVHLHPKKLGDESISLPMSCMARPPVDTPDGRRSREIREPGEYQVRVLMTSMGRAPCGDHLPFVGMIDPSQCTFVDQVDKQKLRDGGYTVWILGGGHYGEARSRLMLKHPTVDFYKRYTCYVYVGLTVEEAILVGHEHNRAAGFHKQLTFVSNWDPQLQICMRGAEVWALMFDIFYLWEEGKIKDVKMKRGVGEKSIHATNLSVGHEKKGGRPKRKQIDMCEQRLSLMALNPGMYVTEKNEVVNEPADMPYKPWLMMAALDDAVFIPVLTEVKSGIMSLYEMAEKFKIFKTRQRTAVAFMKEVGVESWEKAKEEFPVHTQEAMLSQYYGLFDKNIKGTPRPMQLYAAKALNYRDKISQHEQHALSDKLGDRLPFTLCIFDFPYGYDANGSAHDAEPFTKPQIEASVENLKKITCSPFWVLARFCSIDMLSDVTSVFSAACNAGVDVGVWVAPNVASPGGLKFTNCWQHCVLGFHNDSGTREPLQFQFNNADSRLNCWSHNAVTKKYVFAADNEILCPYQKPVTLYEWLITKFSDPNDSYIVDAFSGSGTGVVAGLLCKRNVLAVEVDLHCVRGIRVRLAGRDFQESAKQEKESTGRTVAEGWRHA</sequence>
<dbReference type="SUPFAM" id="SSF53335">
    <property type="entry name" value="S-adenosyl-L-methionine-dependent methyltransferases"/>
    <property type="match status" value="1"/>
</dbReference>
<organism evidence="5 6">
    <name type="scientific">Chara braunii</name>
    <name type="common">Braun's stonewort</name>
    <dbReference type="NCBI Taxonomy" id="69332"/>
    <lineage>
        <taxon>Eukaryota</taxon>
        <taxon>Viridiplantae</taxon>
        <taxon>Streptophyta</taxon>
        <taxon>Charophyceae</taxon>
        <taxon>Charales</taxon>
        <taxon>Characeae</taxon>
        <taxon>Chara</taxon>
    </lineage>
</organism>
<feature type="region of interest" description="Disordered" evidence="3">
    <location>
        <begin position="1"/>
        <end position="68"/>
    </location>
</feature>
<gene>
    <name evidence="5" type="ORF">CBR_g66820</name>
</gene>
<evidence type="ECO:0000313" key="6">
    <source>
        <dbReference type="Proteomes" id="UP000265515"/>
    </source>
</evidence>
<evidence type="ECO:0000313" key="5">
    <source>
        <dbReference type="EMBL" id="GBG66685.1"/>
    </source>
</evidence>
<dbReference type="Gramene" id="GBG66685">
    <property type="protein sequence ID" value="GBG66685"/>
    <property type="gene ID" value="CBR_g66820"/>
</dbReference>
<dbReference type="AlphaFoldDB" id="A0A388K9F8"/>
<feature type="domain" description="DNA methylase N-4/N-6" evidence="4">
    <location>
        <begin position="555"/>
        <end position="666"/>
    </location>
</feature>
<dbReference type="Proteomes" id="UP000265515">
    <property type="component" value="Unassembled WGS sequence"/>
</dbReference>
<dbReference type="GO" id="GO:0008170">
    <property type="term" value="F:N-methyltransferase activity"/>
    <property type="evidence" value="ECO:0007669"/>
    <property type="project" value="InterPro"/>
</dbReference>
<dbReference type="Pfam" id="PF01555">
    <property type="entry name" value="N6_N4_Mtase"/>
    <property type="match status" value="1"/>
</dbReference>
<proteinExistence type="predicted"/>
<dbReference type="OrthoDB" id="6159933at2759"/>
<protein>
    <recommendedName>
        <fullName evidence="4">DNA methylase N-4/N-6 domain-containing protein</fullName>
    </recommendedName>
</protein>
<name>A0A388K9F8_CHABU</name>
<evidence type="ECO:0000256" key="3">
    <source>
        <dbReference type="SAM" id="MobiDB-lite"/>
    </source>
</evidence>
<evidence type="ECO:0000256" key="1">
    <source>
        <dbReference type="ARBA" id="ARBA00022603"/>
    </source>
</evidence>
<dbReference type="InterPro" id="IPR029063">
    <property type="entry name" value="SAM-dependent_MTases_sf"/>
</dbReference>
<evidence type="ECO:0000259" key="4">
    <source>
        <dbReference type="Pfam" id="PF01555"/>
    </source>
</evidence>
<feature type="compositionally biased region" description="Basic residues" evidence="3">
    <location>
        <begin position="50"/>
        <end position="65"/>
    </location>
</feature>
<dbReference type="GO" id="GO:0003677">
    <property type="term" value="F:DNA binding"/>
    <property type="evidence" value="ECO:0007669"/>
    <property type="project" value="InterPro"/>
</dbReference>
<comment type="caution">
    <text evidence="5">The sequence shown here is derived from an EMBL/GenBank/DDBJ whole genome shotgun (WGS) entry which is preliminary data.</text>
</comment>
<dbReference type="EMBL" id="BFEA01000077">
    <property type="protein sequence ID" value="GBG66685.1"/>
    <property type="molecule type" value="Genomic_DNA"/>
</dbReference>
<dbReference type="GO" id="GO:0032259">
    <property type="term" value="P:methylation"/>
    <property type="evidence" value="ECO:0007669"/>
    <property type="project" value="UniProtKB-KW"/>
</dbReference>
<feature type="compositionally biased region" description="Basic residues" evidence="3">
    <location>
        <begin position="22"/>
        <end position="32"/>
    </location>
</feature>
<evidence type="ECO:0000256" key="2">
    <source>
        <dbReference type="ARBA" id="ARBA00022679"/>
    </source>
</evidence>
<keyword evidence="1" id="KW-0489">Methyltransferase</keyword>
<dbReference type="InterPro" id="IPR002941">
    <property type="entry name" value="DNA_methylase_N4/N6"/>
</dbReference>
<accession>A0A388K9F8</accession>
<keyword evidence="2" id="KW-0808">Transferase</keyword>